<organism evidence="3">
    <name type="scientific">Streptomyces sp. NBC_00049</name>
    <dbReference type="NCBI Taxonomy" id="2903617"/>
    <lineage>
        <taxon>Bacteria</taxon>
        <taxon>Bacillati</taxon>
        <taxon>Actinomycetota</taxon>
        <taxon>Actinomycetes</taxon>
        <taxon>Kitasatosporales</taxon>
        <taxon>Streptomycetaceae</taxon>
        <taxon>Streptomyces</taxon>
    </lineage>
</organism>
<proteinExistence type="predicted"/>
<evidence type="ECO:0000256" key="1">
    <source>
        <dbReference type="ARBA" id="ARBA00022801"/>
    </source>
</evidence>
<evidence type="ECO:0000313" key="3">
    <source>
        <dbReference type="EMBL" id="WTU78486.1"/>
    </source>
</evidence>
<dbReference type="EMBL" id="CP108264">
    <property type="protein sequence ID" value="WTU78486.1"/>
    <property type="molecule type" value="Genomic_DNA"/>
</dbReference>
<dbReference type="InterPro" id="IPR036380">
    <property type="entry name" value="Isochorismatase-like_sf"/>
</dbReference>
<keyword evidence="1" id="KW-0378">Hydrolase</keyword>
<dbReference type="CDD" id="cd00431">
    <property type="entry name" value="cysteine_hydrolases"/>
    <property type="match status" value="1"/>
</dbReference>
<dbReference type="SUPFAM" id="SSF52499">
    <property type="entry name" value="Isochorismatase-like hydrolases"/>
    <property type="match status" value="1"/>
</dbReference>
<sequence length="189" mass="19670">MTETSNAGPGVGPGTALVLVDLMPRIIALPVAPHTGEEVAARCALLAKAFRAAGRPVVLVRVERPNVTEQPPGSGLAEGLARAGDIEIVKRTIGAFHRTGLDEKLRALGVGRLVLAGLVTTMGVESTARAASDHGYEIGFVEDAMSAFAADEHEFAVRRVFPRFGEVYDTASYVKALAAEPDAAGAQAP</sequence>
<dbReference type="AlphaFoldDB" id="A0AAU2K038"/>
<dbReference type="Gene3D" id="3.40.50.850">
    <property type="entry name" value="Isochorismatase-like"/>
    <property type="match status" value="1"/>
</dbReference>
<reference evidence="3" key="1">
    <citation type="submission" date="2022-10" db="EMBL/GenBank/DDBJ databases">
        <title>The complete genomes of actinobacterial strains from the NBC collection.</title>
        <authorList>
            <person name="Joergensen T.S."/>
            <person name="Alvarez Arevalo M."/>
            <person name="Sterndorff E.B."/>
            <person name="Faurdal D."/>
            <person name="Vuksanovic O."/>
            <person name="Mourched A.-S."/>
            <person name="Charusanti P."/>
            <person name="Shaw S."/>
            <person name="Blin K."/>
            <person name="Weber T."/>
        </authorList>
    </citation>
    <scope>NUCLEOTIDE SEQUENCE</scope>
    <source>
        <strain evidence="3">NBC_00049</strain>
    </source>
</reference>
<feature type="domain" description="Isochorismatase-like" evidence="2">
    <location>
        <begin position="15"/>
        <end position="171"/>
    </location>
</feature>
<name>A0AAU2K038_9ACTN</name>
<dbReference type="PANTHER" id="PTHR43540:SF7">
    <property type="entry name" value="ISOCHORISMATASE FAMILY PROTEIN YECD"/>
    <property type="match status" value="1"/>
</dbReference>
<dbReference type="InterPro" id="IPR050272">
    <property type="entry name" value="Isochorismatase-like_hydrls"/>
</dbReference>
<dbReference type="GO" id="GO:0016787">
    <property type="term" value="F:hydrolase activity"/>
    <property type="evidence" value="ECO:0007669"/>
    <property type="project" value="UniProtKB-KW"/>
</dbReference>
<dbReference type="PANTHER" id="PTHR43540">
    <property type="entry name" value="PEROXYUREIDOACRYLATE/UREIDOACRYLATE AMIDOHYDROLASE-RELATED"/>
    <property type="match status" value="1"/>
</dbReference>
<dbReference type="Pfam" id="PF00857">
    <property type="entry name" value="Isochorismatase"/>
    <property type="match status" value="1"/>
</dbReference>
<dbReference type="InterPro" id="IPR000868">
    <property type="entry name" value="Isochorismatase-like_dom"/>
</dbReference>
<gene>
    <name evidence="3" type="ORF">OG327_37165</name>
</gene>
<evidence type="ECO:0000259" key="2">
    <source>
        <dbReference type="Pfam" id="PF00857"/>
    </source>
</evidence>
<protein>
    <submittedName>
        <fullName evidence="3">Isochorismatase family protein</fullName>
    </submittedName>
</protein>
<accession>A0AAU2K038</accession>